<dbReference type="GO" id="GO:0000779">
    <property type="term" value="C:condensed chromosome, centromeric region"/>
    <property type="evidence" value="ECO:0007669"/>
    <property type="project" value="UniProtKB-ARBA"/>
</dbReference>
<dbReference type="OrthoDB" id="5394106at2759"/>
<name>A0A8H3EHC7_9LECA</name>
<evidence type="ECO:0000256" key="9">
    <source>
        <dbReference type="SAM" id="Coils"/>
    </source>
</evidence>
<dbReference type="Pfam" id="PF07557">
    <property type="entry name" value="Shugoshin_C"/>
    <property type="match status" value="1"/>
</dbReference>
<feature type="compositionally biased region" description="Basic and acidic residues" evidence="10">
    <location>
        <begin position="295"/>
        <end position="321"/>
    </location>
</feature>
<feature type="compositionally biased region" description="Polar residues" evidence="10">
    <location>
        <begin position="570"/>
        <end position="587"/>
    </location>
</feature>
<evidence type="ECO:0000256" key="7">
    <source>
        <dbReference type="ARBA" id="ARBA00023306"/>
    </source>
</evidence>
<evidence type="ECO:0000256" key="2">
    <source>
        <dbReference type="ARBA" id="ARBA00010845"/>
    </source>
</evidence>
<comment type="similarity">
    <text evidence="2">Belongs to the shugoshin family.</text>
</comment>
<feature type="region of interest" description="Disordered" evidence="10">
    <location>
        <begin position="107"/>
        <end position="131"/>
    </location>
</feature>
<feature type="compositionally biased region" description="Basic and acidic residues" evidence="10">
    <location>
        <begin position="495"/>
        <end position="512"/>
    </location>
</feature>
<evidence type="ECO:0000256" key="4">
    <source>
        <dbReference type="ARBA" id="ARBA00022618"/>
    </source>
</evidence>
<dbReference type="EMBL" id="CAJPDS010000003">
    <property type="protein sequence ID" value="CAF9904603.1"/>
    <property type="molecule type" value="Genomic_DNA"/>
</dbReference>
<evidence type="ECO:0000259" key="12">
    <source>
        <dbReference type="Pfam" id="PF07558"/>
    </source>
</evidence>
<dbReference type="AlphaFoldDB" id="A0A8H3EHC7"/>
<dbReference type="Proteomes" id="UP000664521">
    <property type="component" value="Unassembled WGS sequence"/>
</dbReference>
<dbReference type="GO" id="GO:0051301">
    <property type="term" value="P:cell division"/>
    <property type="evidence" value="ECO:0007669"/>
    <property type="project" value="UniProtKB-KW"/>
</dbReference>
<dbReference type="GO" id="GO:0005634">
    <property type="term" value="C:nucleus"/>
    <property type="evidence" value="ECO:0007669"/>
    <property type="project" value="InterPro"/>
</dbReference>
<feature type="region of interest" description="Disordered" evidence="10">
    <location>
        <begin position="529"/>
        <end position="592"/>
    </location>
</feature>
<keyword evidence="4" id="KW-0132">Cell division</keyword>
<feature type="region of interest" description="Disordered" evidence="10">
    <location>
        <begin position="227"/>
        <end position="512"/>
    </location>
</feature>
<reference evidence="13" key="1">
    <citation type="submission" date="2021-03" db="EMBL/GenBank/DDBJ databases">
        <authorList>
            <person name="Tagirdzhanova G."/>
        </authorList>
    </citation>
    <scope>NUCLEOTIDE SEQUENCE</scope>
</reference>
<evidence type="ECO:0000256" key="5">
    <source>
        <dbReference type="ARBA" id="ARBA00022829"/>
    </source>
</evidence>
<gene>
    <name evidence="13" type="ORF">HETSPECPRED_004731</name>
</gene>
<feature type="compositionally biased region" description="Polar residues" evidence="10">
    <location>
        <begin position="365"/>
        <end position="375"/>
    </location>
</feature>
<feature type="domain" description="Shugoshin C-terminal" evidence="11">
    <location>
        <begin position="479"/>
        <end position="502"/>
    </location>
</feature>
<dbReference type="GO" id="GO:0045132">
    <property type="term" value="P:meiotic chromosome segregation"/>
    <property type="evidence" value="ECO:0007669"/>
    <property type="project" value="InterPro"/>
</dbReference>
<feature type="region of interest" description="Disordered" evidence="10">
    <location>
        <begin position="658"/>
        <end position="758"/>
    </location>
</feature>
<dbReference type="InterPro" id="IPR011515">
    <property type="entry name" value="Shugoshin_C"/>
</dbReference>
<keyword evidence="6 9" id="KW-0175">Coiled coil</keyword>
<accession>A0A8H3EHC7</accession>
<evidence type="ECO:0000313" key="13">
    <source>
        <dbReference type="EMBL" id="CAF9904603.1"/>
    </source>
</evidence>
<keyword evidence="5" id="KW-0159">Chromosome partition</keyword>
<evidence type="ECO:0008006" key="15">
    <source>
        <dbReference type="Google" id="ProtNLM"/>
    </source>
</evidence>
<dbReference type="InterPro" id="IPR011516">
    <property type="entry name" value="Shugoshin_N"/>
</dbReference>
<evidence type="ECO:0000256" key="3">
    <source>
        <dbReference type="ARBA" id="ARBA00022454"/>
    </source>
</evidence>
<organism evidence="13 14">
    <name type="scientific">Heterodermia speciosa</name>
    <dbReference type="NCBI Taxonomy" id="116794"/>
    <lineage>
        <taxon>Eukaryota</taxon>
        <taxon>Fungi</taxon>
        <taxon>Dikarya</taxon>
        <taxon>Ascomycota</taxon>
        <taxon>Pezizomycotina</taxon>
        <taxon>Lecanoromycetes</taxon>
        <taxon>OSLEUM clade</taxon>
        <taxon>Lecanoromycetidae</taxon>
        <taxon>Caliciales</taxon>
        <taxon>Physciaceae</taxon>
        <taxon>Heterodermia</taxon>
    </lineage>
</organism>
<sequence>MARLNEITAPAESIDALKRRFVRQNRELARINSNQSVRIRNLESEISRLLSENITFREHNIKLQYEIDRNPVQGTWNDVGTIHSTLEAKLAELGDLVKDLGMAHNGLNVGRTSRRRSVQQSSPKRSPDQRNWKNALSLSEVTGVSDLSRLSPIIEDKYFPRRTLESEELLEKIDNTNAIDSPELGPPPIATLDEGDPIKFDRIATPLEVQEGPYSVVPTHFPCTANLETRRKRRESLHRPESGRLNTSDNLPSERAREEDVTGFAPQPLKVGAKRKLNTREDENISETVETSEQEALKLDQKYGDTTIKENGKELRGDGSRSRANLDISRHQADKQRDHIPHQEKAKHTASSSALRVRKALGPKSVNTDPLQSPSRMKVSVLGDKVQDGPGSTDKKSRHREQNVTKFPSSKTTRPLETTSSTDVTGSNTQEAVMELGTQHLSQSDLQSHRSSGNGSACSGLRGTPPPLESDVDTASITGRATRRPRGSVSYAEPNLRDKMRRPTKDFVDAVGADDRPQVIRVEEVKSIRPEAKQSSIRTIVVKREDPGEETDSAWKDLPLPPTDNESQRQDTTASAGMTSSPKSENSSAKEHTASIATIVGFSNHENFLREEEKLSSLSGSTIAALVAGKSKGRKPKGDETGEQNGWEDLFELRTSSPIDGIEEIESRGTKRYSRRHSSALNDQESKTSRVATVISTSRRGDRRTESALSSAANGEKQANGGIGPKGVTSVGGLQMSAAETSLGRAERSASRRRSMMV</sequence>
<evidence type="ECO:0000256" key="1">
    <source>
        <dbReference type="ARBA" id="ARBA00004584"/>
    </source>
</evidence>
<feature type="compositionally biased region" description="Basic and acidic residues" evidence="10">
    <location>
        <begin position="328"/>
        <end position="347"/>
    </location>
</feature>
<keyword evidence="3" id="KW-0158">Chromosome</keyword>
<feature type="compositionally biased region" description="Polar residues" evidence="10">
    <location>
        <begin position="439"/>
        <end position="457"/>
    </location>
</feature>
<keyword evidence="14" id="KW-1185">Reference proteome</keyword>
<keyword evidence="7" id="KW-0131">Cell cycle</keyword>
<comment type="subcellular location">
    <subcellularLocation>
        <location evidence="1">Chromosome</location>
        <location evidence="1">Centromere</location>
    </subcellularLocation>
</comment>
<evidence type="ECO:0000313" key="14">
    <source>
        <dbReference type="Proteomes" id="UP000664521"/>
    </source>
</evidence>
<feature type="compositionally biased region" description="Polar residues" evidence="10">
    <location>
        <begin position="679"/>
        <end position="698"/>
    </location>
</feature>
<comment type="caution">
    <text evidence="13">The sequence shown here is derived from an EMBL/GenBank/DDBJ whole genome shotgun (WGS) entry which is preliminary data.</text>
</comment>
<feature type="domain" description="Shugoshin N-terminal coiled-coil" evidence="12">
    <location>
        <begin position="17"/>
        <end position="61"/>
    </location>
</feature>
<protein>
    <recommendedName>
        <fullName evidence="15">Shugoshin C-terminal domain-containing protein</fullName>
    </recommendedName>
</protein>
<feature type="coiled-coil region" evidence="9">
    <location>
        <begin position="14"/>
        <end position="52"/>
    </location>
</feature>
<evidence type="ECO:0000259" key="11">
    <source>
        <dbReference type="Pfam" id="PF07557"/>
    </source>
</evidence>
<proteinExistence type="inferred from homology"/>
<dbReference type="Pfam" id="PF07558">
    <property type="entry name" value="Shugoshin_N"/>
    <property type="match status" value="1"/>
</dbReference>
<evidence type="ECO:0000256" key="8">
    <source>
        <dbReference type="ARBA" id="ARBA00023328"/>
    </source>
</evidence>
<evidence type="ECO:0000256" key="6">
    <source>
        <dbReference type="ARBA" id="ARBA00023054"/>
    </source>
</evidence>
<feature type="compositionally biased region" description="Polar residues" evidence="10">
    <location>
        <begin position="404"/>
        <end position="431"/>
    </location>
</feature>
<keyword evidence="8" id="KW-0137">Centromere</keyword>
<evidence type="ECO:0000256" key="10">
    <source>
        <dbReference type="SAM" id="MobiDB-lite"/>
    </source>
</evidence>